<dbReference type="AlphaFoldDB" id="A0A1F8C0T6"/>
<proteinExistence type="predicted"/>
<dbReference type="STRING" id="1802525.A2975_05140"/>
<protein>
    <recommendedName>
        <fullName evidence="3">BrnT family toxin</fullName>
    </recommendedName>
</protein>
<evidence type="ECO:0000313" key="1">
    <source>
        <dbReference type="EMBL" id="OGM69963.1"/>
    </source>
</evidence>
<sequence length="91" mass="10589">MTVIKSLVWDDWNIDHIARHNVNPEEVEWVCSTRNVFAKGKQGTYKVIGQTQSGRYLTVIVAPRGRGWFYPVTARDSDKKEKRNVKNKIRT</sequence>
<evidence type="ECO:0008006" key="3">
    <source>
        <dbReference type="Google" id="ProtNLM"/>
    </source>
</evidence>
<reference evidence="1 2" key="1">
    <citation type="journal article" date="2016" name="Nat. Commun.">
        <title>Thousands of microbial genomes shed light on interconnected biogeochemical processes in an aquifer system.</title>
        <authorList>
            <person name="Anantharaman K."/>
            <person name="Brown C.T."/>
            <person name="Hug L.A."/>
            <person name="Sharon I."/>
            <person name="Castelle C.J."/>
            <person name="Probst A.J."/>
            <person name="Thomas B.C."/>
            <person name="Singh A."/>
            <person name="Wilkins M.J."/>
            <person name="Karaoz U."/>
            <person name="Brodie E.L."/>
            <person name="Williams K.H."/>
            <person name="Hubbard S.S."/>
            <person name="Banfield J.F."/>
        </authorList>
    </citation>
    <scope>NUCLEOTIDE SEQUENCE [LARGE SCALE GENOMIC DNA]</scope>
</reference>
<name>A0A1F8C0T6_9BACT</name>
<organism evidence="1 2">
    <name type="scientific">Candidatus Woesebacteria bacterium RIFCSPLOWO2_01_FULL_44_14</name>
    <dbReference type="NCBI Taxonomy" id="1802525"/>
    <lineage>
        <taxon>Bacteria</taxon>
        <taxon>Candidatus Woeseibacteriota</taxon>
    </lineage>
</organism>
<dbReference type="Gene3D" id="3.10.450.530">
    <property type="entry name" value="Ribonuclease toxin, BrnT, of type II toxin-antitoxin system"/>
    <property type="match status" value="1"/>
</dbReference>
<dbReference type="Proteomes" id="UP000178429">
    <property type="component" value="Unassembled WGS sequence"/>
</dbReference>
<dbReference type="InterPro" id="IPR038573">
    <property type="entry name" value="BrnT_sf"/>
</dbReference>
<dbReference type="EMBL" id="MGHL01000007">
    <property type="protein sequence ID" value="OGM69963.1"/>
    <property type="molecule type" value="Genomic_DNA"/>
</dbReference>
<accession>A0A1F8C0T6</accession>
<evidence type="ECO:0000313" key="2">
    <source>
        <dbReference type="Proteomes" id="UP000178429"/>
    </source>
</evidence>
<gene>
    <name evidence="1" type="ORF">A2975_05140</name>
</gene>
<comment type="caution">
    <text evidence="1">The sequence shown here is derived from an EMBL/GenBank/DDBJ whole genome shotgun (WGS) entry which is preliminary data.</text>
</comment>